<name>A0A5B7DVX5_PORTR</name>
<keyword evidence="3" id="KW-1185">Reference proteome</keyword>
<sequence length="181" mass="18472">MPLPEGGAAELLTPLPAPGRPPVRGAAPPPGEAVLGVVSLGAPTQPPIPPAAVRGAEPGRAGSSSPPHCSLLAGVQRPLTLLLLCAVLLQGRRPLPPAGEERLVWPGGRLGVARRDHPPQGTAVSVSLLCYCGGPRLNTATPGMSPPRTQHPALWVSPVLCRCIPCVSSSRGQIQLSPVTI</sequence>
<feature type="region of interest" description="Disordered" evidence="1">
    <location>
        <begin position="1"/>
        <end position="30"/>
    </location>
</feature>
<comment type="caution">
    <text evidence="2">The sequence shown here is derived from an EMBL/GenBank/DDBJ whole genome shotgun (WGS) entry which is preliminary data.</text>
</comment>
<reference evidence="2 3" key="1">
    <citation type="submission" date="2019-05" db="EMBL/GenBank/DDBJ databases">
        <title>Another draft genome of Portunus trituberculatus and its Hox gene families provides insights of decapod evolution.</title>
        <authorList>
            <person name="Jeong J.-H."/>
            <person name="Song I."/>
            <person name="Kim S."/>
            <person name="Choi T."/>
            <person name="Kim D."/>
            <person name="Ryu S."/>
            <person name="Kim W."/>
        </authorList>
    </citation>
    <scope>NUCLEOTIDE SEQUENCE [LARGE SCALE GENOMIC DNA]</scope>
    <source>
        <tissue evidence="2">Muscle</tissue>
    </source>
</reference>
<organism evidence="2 3">
    <name type="scientific">Portunus trituberculatus</name>
    <name type="common">Swimming crab</name>
    <name type="synonym">Neptunus trituberculatus</name>
    <dbReference type="NCBI Taxonomy" id="210409"/>
    <lineage>
        <taxon>Eukaryota</taxon>
        <taxon>Metazoa</taxon>
        <taxon>Ecdysozoa</taxon>
        <taxon>Arthropoda</taxon>
        <taxon>Crustacea</taxon>
        <taxon>Multicrustacea</taxon>
        <taxon>Malacostraca</taxon>
        <taxon>Eumalacostraca</taxon>
        <taxon>Eucarida</taxon>
        <taxon>Decapoda</taxon>
        <taxon>Pleocyemata</taxon>
        <taxon>Brachyura</taxon>
        <taxon>Eubrachyura</taxon>
        <taxon>Portunoidea</taxon>
        <taxon>Portunidae</taxon>
        <taxon>Portuninae</taxon>
        <taxon>Portunus</taxon>
    </lineage>
</organism>
<dbReference type="Proteomes" id="UP000324222">
    <property type="component" value="Unassembled WGS sequence"/>
</dbReference>
<protein>
    <submittedName>
        <fullName evidence="2">Uncharacterized protein</fullName>
    </submittedName>
</protein>
<accession>A0A5B7DVX5</accession>
<dbReference type="AlphaFoldDB" id="A0A5B7DVX5"/>
<proteinExistence type="predicted"/>
<evidence type="ECO:0000313" key="3">
    <source>
        <dbReference type="Proteomes" id="UP000324222"/>
    </source>
</evidence>
<dbReference type="EMBL" id="VSRR010001423">
    <property type="protein sequence ID" value="MPC25153.1"/>
    <property type="molecule type" value="Genomic_DNA"/>
</dbReference>
<feature type="compositionally biased region" description="Pro residues" evidence="1">
    <location>
        <begin position="15"/>
        <end position="30"/>
    </location>
</feature>
<gene>
    <name evidence="2" type="ORF">E2C01_018255</name>
</gene>
<evidence type="ECO:0000313" key="2">
    <source>
        <dbReference type="EMBL" id="MPC25153.1"/>
    </source>
</evidence>
<evidence type="ECO:0000256" key="1">
    <source>
        <dbReference type="SAM" id="MobiDB-lite"/>
    </source>
</evidence>